<dbReference type="InterPro" id="IPR050553">
    <property type="entry name" value="Thioredoxin_ResA/DsbE_sf"/>
</dbReference>
<dbReference type="PANTHER" id="PTHR42852">
    <property type="entry name" value="THIOL:DISULFIDE INTERCHANGE PROTEIN DSBE"/>
    <property type="match status" value="1"/>
</dbReference>
<organism evidence="6 7">
    <name type="scientific">Ensifer adhaerens</name>
    <name type="common">Sinorhizobium morelense</name>
    <dbReference type="NCBI Taxonomy" id="106592"/>
    <lineage>
        <taxon>Bacteria</taxon>
        <taxon>Pseudomonadati</taxon>
        <taxon>Pseudomonadota</taxon>
        <taxon>Alphaproteobacteria</taxon>
        <taxon>Hyphomicrobiales</taxon>
        <taxon>Rhizobiaceae</taxon>
        <taxon>Sinorhizobium/Ensifer group</taxon>
        <taxon>Ensifer</taxon>
    </lineage>
</organism>
<evidence type="ECO:0000259" key="5">
    <source>
        <dbReference type="PROSITE" id="PS51352"/>
    </source>
</evidence>
<keyword evidence="4" id="KW-1133">Transmembrane helix</keyword>
<name>A0A9Q8YDJ3_ENSAD</name>
<dbReference type="InterPro" id="IPR001640">
    <property type="entry name" value="Lgt"/>
</dbReference>
<dbReference type="GO" id="GO:0017004">
    <property type="term" value="P:cytochrome complex assembly"/>
    <property type="evidence" value="ECO:0007669"/>
    <property type="project" value="UniProtKB-KW"/>
</dbReference>
<sequence length="274" mass="29417">MNAVAIGPFAFSADRFSVIAGLIVFMLVGSLLAARIHNRLGTFTTAATLFGVVGARAGHVLIHAESFLQEPLRVLAIWQGGFSPTGGFLGVFLAAVMLWRNAPKAAPWAILPLAAGLFVWVVATTLTDSGAAPRAPETSYAVLARNESLAIAERKGRPAVLNLWASWCPPCRREMPMMAEMTERNPEVDFLFANQGESRAAIESYLRQTGVDLETILLDPFSGLSRHYGAIGLPATLFINPDGTLAATHLGEISREAIAERLAAFASEDRKQAE</sequence>
<dbReference type="GO" id="GO:0042158">
    <property type="term" value="P:lipoprotein biosynthetic process"/>
    <property type="evidence" value="ECO:0007669"/>
    <property type="project" value="InterPro"/>
</dbReference>
<comment type="subcellular location">
    <subcellularLocation>
        <location evidence="1">Cell envelope</location>
    </subcellularLocation>
</comment>
<gene>
    <name evidence="6" type="ORF">NE863_31110</name>
</gene>
<dbReference type="InterPro" id="IPR017937">
    <property type="entry name" value="Thioredoxin_CS"/>
</dbReference>
<dbReference type="GO" id="GO:0005886">
    <property type="term" value="C:plasma membrane"/>
    <property type="evidence" value="ECO:0007669"/>
    <property type="project" value="InterPro"/>
</dbReference>
<dbReference type="Proteomes" id="UP001055460">
    <property type="component" value="Plasmid pB"/>
</dbReference>
<dbReference type="EMBL" id="CP098809">
    <property type="protein sequence ID" value="USJ26953.1"/>
    <property type="molecule type" value="Genomic_DNA"/>
</dbReference>
<evidence type="ECO:0000313" key="6">
    <source>
        <dbReference type="EMBL" id="USJ26953.1"/>
    </source>
</evidence>
<keyword evidence="6" id="KW-0614">Plasmid</keyword>
<dbReference type="PANTHER" id="PTHR42852:SF13">
    <property type="entry name" value="PROTEIN DIPZ"/>
    <property type="match status" value="1"/>
</dbReference>
<protein>
    <submittedName>
        <fullName evidence="6">TlpA family protein disulfide reductase</fullName>
    </submittedName>
</protein>
<evidence type="ECO:0000313" key="7">
    <source>
        <dbReference type="Proteomes" id="UP001055460"/>
    </source>
</evidence>
<proteinExistence type="predicted"/>
<keyword evidence="3" id="KW-0676">Redox-active center</keyword>
<dbReference type="PROSITE" id="PS51352">
    <property type="entry name" value="THIOREDOXIN_2"/>
    <property type="match status" value="1"/>
</dbReference>
<reference evidence="6" key="1">
    <citation type="submission" date="2022-06" db="EMBL/GenBank/DDBJ databases">
        <title>Physiological and biochemical characterization and genomic elucidation of a strain of the genus Ensifer adhaerens M8 that combines arsenic oxidation and chromium reduction.</title>
        <authorList>
            <person name="Li X."/>
            <person name="Yu c."/>
        </authorList>
    </citation>
    <scope>NUCLEOTIDE SEQUENCE</scope>
    <source>
        <strain evidence="6">M8</strain>
        <plasmid evidence="6">pB</plasmid>
    </source>
</reference>
<dbReference type="CDD" id="cd02966">
    <property type="entry name" value="TlpA_like_family"/>
    <property type="match status" value="1"/>
</dbReference>
<keyword evidence="2" id="KW-0201">Cytochrome c-type biogenesis</keyword>
<dbReference type="Gene3D" id="3.40.30.10">
    <property type="entry name" value="Glutaredoxin"/>
    <property type="match status" value="1"/>
</dbReference>
<dbReference type="SUPFAM" id="SSF52833">
    <property type="entry name" value="Thioredoxin-like"/>
    <property type="match status" value="1"/>
</dbReference>
<geneLocation type="plasmid" evidence="6 7">
    <name>pB</name>
</geneLocation>
<feature type="domain" description="Thioredoxin" evidence="5">
    <location>
        <begin position="100"/>
        <end position="267"/>
    </location>
</feature>
<evidence type="ECO:0000256" key="1">
    <source>
        <dbReference type="ARBA" id="ARBA00004196"/>
    </source>
</evidence>
<dbReference type="GO" id="GO:0030313">
    <property type="term" value="C:cell envelope"/>
    <property type="evidence" value="ECO:0007669"/>
    <property type="project" value="UniProtKB-SubCell"/>
</dbReference>
<dbReference type="InterPro" id="IPR036249">
    <property type="entry name" value="Thioredoxin-like_sf"/>
</dbReference>
<feature type="transmembrane region" description="Helical" evidence="4">
    <location>
        <begin position="16"/>
        <end position="34"/>
    </location>
</feature>
<dbReference type="InterPro" id="IPR013766">
    <property type="entry name" value="Thioredoxin_domain"/>
</dbReference>
<dbReference type="RefSeq" id="WP_060530530.1">
    <property type="nucleotide sequence ID" value="NZ_CAXURO020000003.1"/>
</dbReference>
<evidence type="ECO:0000256" key="4">
    <source>
        <dbReference type="SAM" id="Phobius"/>
    </source>
</evidence>
<feature type="transmembrane region" description="Helical" evidence="4">
    <location>
        <begin position="46"/>
        <end position="64"/>
    </location>
</feature>
<dbReference type="AlphaFoldDB" id="A0A9Q8YDJ3"/>
<feature type="transmembrane region" description="Helical" evidence="4">
    <location>
        <begin position="76"/>
        <end position="98"/>
    </location>
</feature>
<dbReference type="PROSITE" id="PS00194">
    <property type="entry name" value="THIOREDOXIN_1"/>
    <property type="match status" value="1"/>
</dbReference>
<evidence type="ECO:0000256" key="3">
    <source>
        <dbReference type="ARBA" id="ARBA00023284"/>
    </source>
</evidence>
<keyword evidence="4" id="KW-0472">Membrane</keyword>
<keyword evidence="4" id="KW-0812">Transmembrane</keyword>
<dbReference type="Pfam" id="PF01790">
    <property type="entry name" value="LGT"/>
    <property type="match status" value="1"/>
</dbReference>
<dbReference type="GO" id="GO:0015036">
    <property type="term" value="F:disulfide oxidoreductase activity"/>
    <property type="evidence" value="ECO:0007669"/>
    <property type="project" value="UniProtKB-ARBA"/>
</dbReference>
<evidence type="ECO:0000256" key="2">
    <source>
        <dbReference type="ARBA" id="ARBA00022748"/>
    </source>
</evidence>
<accession>A0A9Q8YDJ3</accession>
<dbReference type="GO" id="GO:0008961">
    <property type="term" value="F:phosphatidylglycerol-prolipoprotein diacylglyceryl transferase activity"/>
    <property type="evidence" value="ECO:0007669"/>
    <property type="project" value="InterPro"/>
</dbReference>
<dbReference type="InterPro" id="IPR013740">
    <property type="entry name" value="Redoxin"/>
</dbReference>
<feature type="transmembrane region" description="Helical" evidence="4">
    <location>
        <begin position="105"/>
        <end position="123"/>
    </location>
</feature>
<dbReference type="Pfam" id="PF08534">
    <property type="entry name" value="Redoxin"/>
    <property type="match status" value="1"/>
</dbReference>